<evidence type="ECO:0000313" key="6">
    <source>
        <dbReference type="Proteomes" id="UP000265140"/>
    </source>
</evidence>
<dbReference type="InterPro" id="IPR032755">
    <property type="entry name" value="TSNAXIP1_N"/>
</dbReference>
<feature type="compositionally biased region" description="Basic and acidic residues" evidence="3">
    <location>
        <begin position="71"/>
        <end position="81"/>
    </location>
</feature>
<protein>
    <recommendedName>
        <fullName evidence="4">Translin-associated factor X-interacting protein 1 N-terminal domain-containing protein</fullName>
    </recommendedName>
</protein>
<feature type="region of interest" description="Disordered" evidence="3">
    <location>
        <begin position="111"/>
        <end position="138"/>
    </location>
</feature>
<dbReference type="Ensembl" id="ENSELUT00000088613.1">
    <property type="protein sequence ID" value="ENSELUP00000098036.1"/>
    <property type="gene ID" value="ENSELUG00000036594.1"/>
</dbReference>
<feature type="coiled-coil region" evidence="2">
    <location>
        <begin position="414"/>
        <end position="448"/>
    </location>
</feature>
<dbReference type="PANTHER" id="PTHR34916">
    <property type="entry name" value="GI:13385330"/>
    <property type="match status" value="1"/>
</dbReference>
<evidence type="ECO:0000256" key="3">
    <source>
        <dbReference type="SAM" id="MobiDB-lite"/>
    </source>
</evidence>
<evidence type="ECO:0000256" key="2">
    <source>
        <dbReference type="SAM" id="Coils"/>
    </source>
</evidence>
<feature type="domain" description="Translin-associated factor X-interacting protein 1 N-terminal" evidence="4">
    <location>
        <begin position="223"/>
        <end position="327"/>
    </location>
</feature>
<sequence>MSAKANTPSKPHRPRQELQQLLLGTEVAHKADILTYSRGHLSPNTLVQPQRKIEQPIWKMSEDRGEEDEGLSDRRPAQRLQRETEMATYTEKMKEAVFDFVVAKGLKPKVLKPGQHQCSPRGTPQGVKGQREEKRSGLTTSMVLDPSELFLVHPMRPTQPKPNGGAEQVRLDRYWFTQSYLSGLTKKDQLKKMRQFDRQVLGTRDLKDKNCMRGSKAVEKYKRKLEKELEKRWDQSWPSRERLGVFSDVLDDVCGGSSVFGDILREIKTDYDLYLISLLDSQTSLNNMPHLDALGILGAEDLEEAGNEVFRLGEEARRALDENNRVRNEFQIAQDRFMEVSDDKGLQKEATLPDLIQPGEGAVSFIDKVQPMRLQVWKVWGEVQLLETEIKEKMVSIVTTGATERCIRDSKADIIRIQASNERLRNTNKDLENNINMILNRARVSEDDKVEMWDKIWSALQTENDRMQPLVN</sequence>
<evidence type="ECO:0000313" key="5">
    <source>
        <dbReference type="Ensembl" id="ENSELUP00000098036.1"/>
    </source>
</evidence>
<accession>A0AAY5LAC5</accession>
<organism evidence="5 6">
    <name type="scientific">Esox lucius</name>
    <name type="common">Northern pike</name>
    <dbReference type="NCBI Taxonomy" id="8010"/>
    <lineage>
        <taxon>Eukaryota</taxon>
        <taxon>Metazoa</taxon>
        <taxon>Chordata</taxon>
        <taxon>Craniata</taxon>
        <taxon>Vertebrata</taxon>
        <taxon>Euteleostomi</taxon>
        <taxon>Actinopterygii</taxon>
        <taxon>Neopterygii</taxon>
        <taxon>Teleostei</taxon>
        <taxon>Protacanthopterygii</taxon>
        <taxon>Esociformes</taxon>
        <taxon>Esocidae</taxon>
        <taxon>Esox</taxon>
    </lineage>
</organism>
<reference evidence="5" key="2">
    <citation type="submission" date="2025-08" db="UniProtKB">
        <authorList>
            <consortium name="Ensembl"/>
        </authorList>
    </citation>
    <scope>IDENTIFICATION</scope>
</reference>
<dbReference type="Pfam" id="PF15739">
    <property type="entry name" value="TSNAXIP1_N"/>
    <property type="match status" value="1"/>
</dbReference>
<dbReference type="PANTHER" id="PTHR34916:SF1">
    <property type="entry name" value="GI:13385330"/>
    <property type="match status" value="1"/>
</dbReference>
<proteinExistence type="predicted"/>
<dbReference type="Proteomes" id="UP000265140">
    <property type="component" value="Chromosome 5"/>
</dbReference>
<reference evidence="5 6" key="1">
    <citation type="submission" date="2020-02" db="EMBL/GenBank/DDBJ databases">
        <title>Esox lucius (northern pike) genome, fEsoLuc1, primary haplotype.</title>
        <authorList>
            <person name="Myers G."/>
            <person name="Karagic N."/>
            <person name="Meyer A."/>
            <person name="Pippel M."/>
            <person name="Reichard M."/>
            <person name="Winkler S."/>
            <person name="Tracey A."/>
            <person name="Sims Y."/>
            <person name="Howe K."/>
            <person name="Rhie A."/>
            <person name="Formenti G."/>
            <person name="Durbin R."/>
            <person name="Fedrigo O."/>
            <person name="Jarvis E.D."/>
        </authorList>
    </citation>
    <scope>NUCLEOTIDE SEQUENCE [LARGE SCALE GENOMIC DNA]</scope>
</reference>
<keyword evidence="1 2" id="KW-0175">Coiled coil</keyword>
<dbReference type="GeneTree" id="ENSGT00390000009877"/>
<evidence type="ECO:0000259" key="4">
    <source>
        <dbReference type="Pfam" id="PF15739"/>
    </source>
</evidence>
<evidence type="ECO:0000256" key="1">
    <source>
        <dbReference type="ARBA" id="ARBA00023054"/>
    </source>
</evidence>
<feature type="region of interest" description="Disordered" evidence="3">
    <location>
        <begin position="61"/>
        <end position="81"/>
    </location>
</feature>
<dbReference type="AlphaFoldDB" id="A0AAY5LAC5"/>
<name>A0AAY5LAC5_ESOLU</name>
<reference evidence="5" key="3">
    <citation type="submission" date="2025-09" db="UniProtKB">
        <authorList>
            <consortium name="Ensembl"/>
        </authorList>
    </citation>
    <scope>IDENTIFICATION</scope>
</reference>
<keyword evidence="6" id="KW-1185">Reference proteome</keyword>